<accession>A0A7M7KR35</accession>
<dbReference type="CDD" id="cd03390">
    <property type="entry name" value="PAP2_containing_1_like"/>
    <property type="match status" value="1"/>
</dbReference>
<dbReference type="OMA" id="CTPLIVI"/>
<keyword evidence="3 6" id="KW-0812">Transmembrane</keyword>
<comment type="subcellular location">
    <subcellularLocation>
        <location evidence="1">Membrane</location>
        <topology evidence="1">Multi-pass membrane protein</topology>
    </subcellularLocation>
</comment>
<evidence type="ECO:0000259" key="7">
    <source>
        <dbReference type="SMART" id="SM00014"/>
    </source>
</evidence>
<evidence type="ECO:0000256" key="4">
    <source>
        <dbReference type="ARBA" id="ARBA00022989"/>
    </source>
</evidence>
<evidence type="ECO:0000256" key="5">
    <source>
        <dbReference type="ARBA" id="ARBA00023136"/>
    </source>
</evidence>
<keyword evidence="5 6" id="KW-0472">Membrane</keyword>
<evidence type="ECO:0000256" key="3">
    <source>
        <dbReference type="ARBA" id="ARBA00022692"/>
    </source>
</evidence>
<dbReference type="GO" id="GO:0008195">
    <property type="term" value="F:phosphatidate phosphatase activity"/>
    <property type="evidence" value="ECO:0007669"/>
    <property type="project" value="TreeGrafter"/>
</dbReference>
<reference evidence="8" key="1">
    <citation type="submission" date="2021-01" db="UniProtKB">
        <authorList>
            <consortium name="EnsemblMetazoa"/>
        </authorList>
    </citation>
    <scope>IDENTIFICATION</scope>
</reference>
<dbReference type="Gene3D" id="1.20.144.10">
    <property type="entry name" value="Phosphatidic acid phosphatase type 2/haloperoxidase"/>
    <property type="match status" value="1"/>
</dbReference>
<keyword evidence="9" id="KW-1185">Reference proteome</keyword>
<dbReference type="InParanoid" id="A0A7M7KR35"/>
<feature type="transmembrane region" description="Helical" evidence="6">
    <location>
        <begin position="63"/>
        <end position="84"/>
    </location>
</feature>
<dbReference type="AlphaFoldDB" id="A0A7M7KR35"/>
<comment type="similarity">
    <text evidence="2">Belongs to the PA-phosphatase related phosphoesterase family.</text>
</comment>
<feature type="transmembrane region" description="Helical" evidence="6">
    <location>
        <begin position="219"/>
        <end position="238"/>
    </location>
</feature>
<dbReference type="PANTHER" id="PTHR10165">
    <property type="entry name" value="LIPID PHOSPHATE PHOSPHATASE"/>
    <property type="match status" value="1"/>
</dbReference>
<dbReference type="RefSeq" id="XP_022664690.1">
    <property type="nucleotide sequence ID" value="XM_022808955.1"/>
</dbReference>
<feature type="transmembrane region" description="Helical" evidence="6">
    <location>
        <begin position="24"/>
        <end position="43"/>
    </location>
</feature>
<dbReference type="UniPathway" id="UPA00085"/>
<evidence type="ECO:0000256" key="6">
    <source>
        <dbReference type="SAM" id="Phobius"/>
    </source>
</evidence>
<dbReference type="EnsemblMetazoa" id="XM_022808955">
    <property type="protein sequence ID" value="XP_022664690"/>
    <property type="gene ID" value="LOC111251874"/>
</dbReference>
<evidence type="ECO:0000256" key="2">
    <source>
        <dbReference type="ARBA" id="ARBA00008816"/>
    </source>
</evidence>
<dbReference type="SUPFAM" id="SSF48317">
    <property type="entry name" value="Acid phosphatase/Vanadium-dependent haloperoxidase"/>
    <property type="match status" value="1"/>
</dbReference>
<dbReference type="OrthoDB" id="10030083at2759"/>
<evidence type="ECO:0000313" key="8">
    <source>
        <dbReference type="EnsemblMetazoa" id="XP_022664690"/>
    </source>
</evidence>
<protein>
    <recommendedName>
        <fullName evidence="7">Phosphatidic acid phosphatase type 2/haloperoxidase domain-containing protein</fullName>
    </recommendedName>
</protein>
<organism evidence="8 9">
    <name type="scientific">Varroa destructor</name>
    <name type="common">Honeybee mite</name>
    <dbReference type="NCBI Taxonomy" id="109461"/>
    <lineage>
        <taxon>Eukaryota</taxon>
        <taxon>Metazoa</taxon>
        <taxon>Ecdysozoa</taxon>
        <taxon>Arthropoda</taxon>
        <taxon>Chelicerata</taxon>
        <taxon>Arachnida</taxon>
        <taxon>Acari</taxon>
        <taxon>Parasitiformes</taxon>
        <taxon>Mesostigmata</taxon>
        <taxon>Gamasina</taxon>
        <taxon>Dermanyssoidea</taxon>
        <taxon>Varroidae</taxon>
        <taxon>Varroa</taxon>
    </lineage>
</organism>
<sequence>MTSSQRGSNIAPVPLLGSEVFTEILLRVVLIGVAMVLEFVPAFERKIQPEEAWLYKNPRTNSYISVQLLYVLIFVVPSSVVVFVNYVQPKNRSDISAAHLGFTLAIGVTSVITNALKVCVGRPRPDFFYRCFPSGEGDFNRPCTGPVSVVGEGRKSFPSGHSSLAFSSYMFLALYLLAKLQALNSTAHRFRTHRTLLGISPLLLALLIAISRTCDYHHHWQDVTVGAILGCTVGYVCYRQQYPSIFEQDASLPLAEFPVYGPDLAVENNNFDGHGFPSGFSLHKQNAKLI</sequence>
<dbReference type="KEGG" id="vde:111251874"/>
<dbReference type="InterPro" id="IPR043216">
    <property type="entry name" value="PAP-like"/>
</dbReference>
<dbReference type="FunCoup" id="A0A7M7KR35">
    <property type="interactions" value="249"/>
</dbReference>
<dbReference type="InterPro" id="IPR000326">
    <property type="entry name" value="PAP2/HPO"/>
</dbReference>
<evidence type="ECO:0000313" key="9">
    <source>
        <dbReference type="Proteomes" id="UP000594260"/>
    </source>
</evidence>
<dbReference type="SMART" id="SM00014">
    <property type="entry name" value="acidPPc"/>
    <property type="match status" value="1"/>
</dbReference>
<dbReference type="InterPro" id="IPR036938">
    <property type="entry name" value="PAP2/HPO_sf"/>
</dbReference>
<name>A0A7M7KR35_VARDE</name>
<feature type="transmembrane region" description="Helical" evidence="6">
    <location>
        <begin position="96"/>
        <end position="116"/>
    </location>
</feature>
<dbReference type="PANTHER" id="PTHR10165:SF35">
    <property type="entry name" value="RE23632P"/>
    <property type="match status" value="1"/>
</dbReference>
<dbReference type="Proteomes" id="UP000594260">
    <property type="component" value="Unplaced"/>
</dbReference>
<feature type="transmembrane region" description="Helical" evidence="6">
    <location>
        <begin position="195"/>
        <end position="213"/>
    </location>
</feature>
<dbReference type="Pfam" id="PF01569">
    <property type="entry name" value="PAP2"/>
    <property type="match status" value="1"/>
</dbReference>
<dbReference type="GO" id="GO:0016020">
    <property type="term" value="C:membrane"/>
    <property type="evidence" value="ECO:0007669"/>
    <property type="project" value="UniProtKB-SubCell"/>
</dbReference>
<feature type="domain" description="Phosphatidic acid phosphatase type 2/haloperoxidase" evidence="7">
    <location>
        <begin position="100"/>
        <end position="238"/>
    </location>
</feature>
<keyword evidence="4 6" id="KW-1133">Transmembrane helix</keyword>
<dbReference type="GO" id="GO:0006644">
    <property type="term" value="P:phospholipid metabolic process"/>
    <property type="evidence" value="ECO:0007669"/>
    <property type="project" value="UniProtKB-UniPathway"/>
</dbReference>
<dbReference type="GO" id="GO:0046839">
    <property type="term" value="P:phospholipid dephosphorylation"/>
    <property type="evidence" value="ECO:0007669"/>
    <property type="project" value="TreeGrafter"/>
</dbReference>
<evidence type="ECO:0000256" key="1">
    <source>
        <dbReference type="ARBA" id="ARBA00004141"/>
    </source>
</evidence>
<dbReference type="GeneID" id="111251874"/>
<proteinExistence type="inferred from homology"/>